<gene>
    <name evidence="2" type="ORF">HanXRQr2_Chr02g0063371</name>
</gene>
<comment type="caution">
    <text evidence="2">The sequence shown here is derived from an EMBL/GenBank/DDBJ whole genome shotgun (WGS) entry which is preliminary data.</text>
</comment>
<sequence length="83" mass="8489">MTTATASDEGGGGSGLGSVNESQLRSNLKLGLDSGFRVSRGSGTVQRVRVGKHLGSVKGSQQVKPTPTRVNSESTQFDAGQPS</sequence>
<feature type="region of interest" description="Disordered" evidence="1">
    <location>
        <begin position="52"/>
        <end position="83"/>
    </location>
</feature>
<organism evidence="2 3">
    <name type="scientific">Helianthus annuus</name>
    <name type="common">Common sunflower</name>
    <dbReference type="NCBI Taxonomy" id="4232"/>
    <lineage>
        <taxon>Eukaryota</taxon>
        <taxon>Viridiplantae</taxon>
        <taxon>Streptophyta</taxon>
        <taxon>Embryophyta</taxon>
        <taxon>Tracheophyta</taxon>
        <taxon>Spermatophyta</taxon>
        <taxon>Magnoliopsida</taxon>
        <taxon>eudicotyledons</taxon>
        <taxon>Gunneridae</taxon>
        <taxon>Pentapetalae</taxon>
        <taxon>asterids</taxon>
        <taxon>campanulids</taxon>
        <taxon>Asterales</taxon>
        <taxon>Asteraceae</taxon>
        <taxon>Asteroideae</taxon>
        <taxon>Heliantheae alliance</taxon>
        <taxon>Heliantheae</taxon>
        <taxon>Helianthus</taxon>
    </lineage>
</organism>
<keyword evidence="3" id="KW-1185">Reference proteome</keyword>
<feature type="region of interest" description="Disordered" evidence="1">
    <location>
        <begin position="1"/>
        <end position="24"/>
    </location>
</feature>
<feature type="compositionally biased region" description="Polar residues" evidence="1">
    <location>
        <begin position="58"/>
        <end position="83"/>
    </location>
</feature>
<protein>
    <submittedName>
        <fullName evidence="2">Uncharacterized protein</fullName>
    </submittedName>
</protein>
<reference evidence="2" key="1">
    <citation type="journal article" date="2017" name="Nature">
        <title>The sunflower genome provides insights into oil metabolism, flowering and Asterid evolution.</title>
        <authorList>
            <person name="Badouin H."/>
            <person name="Gouzy J."/>
            <person name="Grassa C.J."/>
            <person name="Murat F."/>
            <person name="Staton S.E."/>
            <person name="Cottret L."/>
            <person name="Lelandais-Briere C."/>
            <person name="Owens G.L."/>
            <person name="Carrere S."/>
            <person name="Mayjonade B."/>
            <person name="Legrand L."/>
            <person name="Gill N."/>
            <person name="Kane N.C."/>
            <person name="Bowers J.E."/>
            <person name="Hubner S."/>
            <person name="Bellec A."/>
            <person name="Berard A."/>
            <person name="Berges H."/>
            <person name="Blanchet N."/>
            <person name="Boniface M.C."/>
            <person name="Brunel D."/>
            <person name="Catrice O."/>
            <person name="Chaidir N."/>
            <person name="Claudel C."/>
            <person name="Donnadieu C."/>
            <person name="Faraut T."/>
            <person name="Fievet G."/>
            <person name="Helmstetter N."/>
            <person name="King M."/>
            <person name="Knapp S.J."/>
            <person name="Lai Z."/>
            <person name="Le Paslier M.C."/>
            <person name="Lippi Y."/>
            <person name="Lorenzon L."/>
            <person name="Mandel J.R."/>
            <person name="Marage G."/>
            <person name="Marchand G."/>
            <person name="Marquand E."/>
            <person name="Bret-Mestries E."/>
            <person name="Morien E."/>
            <person name="Nambeesan S."/>
            <person name="Nguyen T."/>
            <person name="Pegot-Espagnet P."/>
            <person name="Pouilly N."/>
            <person name="Raftis F."/>
            <person name="Sallet E."/>
            <person name="Schiex T."/>
            <person name="Thomas J."/>
            <person name="Vandecasteele C."/>
            <person name="Vares D."/>
            <person name="Vear F."/>
            <person name="Vautrin S."/>
            <person name="Crespi M."/>
            <person name="Mangin B."/>
            <person name="Burke J.M."/>
            <person name="Salse J."/>
            <person name="Munos S."/>
            <person name="Vincourt P."/>
            <person name="Rieseberg L.H."/>
            <person name="Langlade N.B."/>
        </authorList>
    </citation>
    <scope>NUCLEOTIDE SEQUENCE</scope>
    <source>
        <tissue evidence="2">Leaves</tissue>
    </source>
</reference>
<dbReference type="Proteomes" id="UP000215914">
    <property type="component" value="Unassembled WGS sequence"/>
</dbReference>
<proteinExistence type="predicted"/>
<accession>A0A9K3JPJ3</accession>
<dbReference type="AlphaFoldDB" id="A0A9K3JPJ3"/>
<dbReference type="EMBL" id="MNCJ02000317">
    <property type="protein sequence ID" value="KAF5818292.1"/>
    <property type="molecule type" value="Genomic_DNA"/>
</dbReference>
<evidence type="ECO:0000256" key="1">
    <source>
        <dbReference type="SAM" id="MobiDB-lite"/>
    </source>
</evidence>
<dbReference type="Gramene" id="mRNA:HanXRQr2_Chr02g0063371">
    <property type="protein sequence ID" value="mRNA:HanXRQr2_Chr02g0063371"/>
    <property type="gene ID" value="HanXRQr2_Chr02g0063371"/>
</dbReference>
<name>A0A9K3JPJ3_HELAN</name>
<evidence type="ECO:0000313" key="3">
    <source>
        <dbReference type="Proteomes" id="UP000215914"/>
    </source>
</evidence>
<evidence type="ECO:0000313" key="2">
    <source>
        <dbReference type="EMBL" id="KAF5818292.1"/>
    </source>
</evidence>
<reference evidence="2" key="2">
    <citation type="submission" date="2020-06" db="EMBL/GenBank/DDBJ databases">
        <title>Helianthus annuus Genome sequencing and assembly Release 2.</title>
        <authorList>
            <person name="Gouzy J."/>
            <person name="Langlade N."/>
            <person name="Munos S."/>
        </authorList>
    </citation>
    <scope>NUCLEOTIDE SEQUENCE</scope>
    <source>
        <tissue evidence="2">Leaves</tissue>
    </source>
</reference>